<dbReference type="Proteomes" id="UP001501295">
    <property type="component" value="Unassembled WGS sequence"/>
</dbReference>
<protein>
    <submittedName>
        <fullName evidence="2">VOC family protein</fullName>
    </submittedName>
</protein>
<dbReference type="Gene3D" id="3.10.180.10">
    <property type="entry name" value="2,3-Dihydroxybiphenyl 1,2-Dioxygenase, domain 1"/>
    <property type="match status" value="2"/>
</dbReference>
<dbReference type="PANTHER" id="PTHR43279">
    <property type="entry name" value="CATECHOL-2,3-DIOXYGENASE"/>
    <property type="match status" value="1"/>
</dbReference>
<keyword evidence="3" id="KW-1185">Reference proteome</keyword>
<name>A0ABP8VTV0_9MICO</name>
<dbReference type="InterPro" id="IPR037523">
    <property type="entry name" value="VOC_core"/>
</dbReference>
<reference evidence="3" key="1">
    <citation type="journal article" date="2019" name="Int. J. Syst. Evol. Microbiol.">
        <title>The Global Catalogue of Microorganisms (GCM) 10K type strain sequencing project: providing services to taxonomists for standard genome sequencing and annotation.</title>
        <authorList>
            <consortium name="The Broad Institute Genomics Platform"/>
            <consortium name="The Broad Institute Genome Sequencing Center for Infectious Disease"/>
            <person name="Wu L."/>
            <person name="Ma J."/>
        </authorList>
    </citation>
    <scope>NUCLEOTIDE SEQUENCE [LARGE SCALE GENOMIC DNA]</scope>
    <source>
        <strain evidence="3">JCM 18956</strain>
    </source>
</reference>
<feature type="domain" description="VOC" evidence="1">
    <location>
        <begin position="193"/>
        <end position="307"/>
    </location>
</feature>
<gene>
    <name evidence="2" type="ORF">GCM10025780_15940</name>
</gene>
<dbReference type="InterPro" id="IPR004360">
    <property type="entry name" value="Glyas_Fos-R_dOase_dom"/>
</dbReference>
<comment type="caution">
    <text evidence="2">The sequence shown here is derived from an EMBL/GenBank/DDBJ whole genome shotgun (WGS) entry which is preliminary data.</text>
</comment>
<sequence length="317" mass="34111">MTTQTGPVPRRLSRRPDSELLAQDTGMGAVTLRVADLDTETAFYRDCVLLTVLEEHPGGVDGPARVVLGRVGTPIVILEHTPELRHAAPHEAGLYHVAVVFERQPDLAAAVYSVATRHPGAFTGSSDHFVSQAFYFTDPEGNGVELYWDRDRTQWSWIDGHIKIGGSFLDPNRFLEQHLDEAAIAGAAAAAAKVGHLHLSVGDLAGARDFYVDKLGFEIVMEVPGSALFVSAGGYHHHMAMNIWNSQGAGPRQNTLGLGRVRIDVPAADDLGALGERLHHYGVSPGHDNDALLFADPWGNAVEVATIHNQSSGVPMA</sequence>
<evidence type="ECO:0000259" key="1">
    <source>
        <dbReference type="PROSITE" id="PS51819"/>
    </source>
</evidence>
<dbReference type="PROSITE" id="PS51819">
    <property type="entry name" value="VOC"/>
    <property type="match status" value="2"/>
</dbReference>
<dbReference type="SUPFAM" id="SSF54593">
    <property type="entry name" value="Glyoxalase/Bleomycin resistance protein/Dihydroxybiphenyl dioxygenase"/>
    <property type="match status" value="2"/>
</dbReference>
<dbReference type="InterPro" id="IPR029068">
    <property type="entry name" value="Glyas_Bleomycin-R_OHBP_Dase"/>
</dbReference>
<dbReference type="RefSeq" id="WP_345375171.1">
    <property type="nucleotide sequence ID" value="NZ_BAABLM010000002.1"/>
</dbReference>
<evidence type="ECO:0000313" key="3">
    <source>
        <dbReference type="Proteomes" id="UP001501295"/>
    </source>
</evidence>
<dbReference type="Pfam" id="PF00903">
    <property type="entry name" value="Glyoxalase"/>
    <property type="match status" value="2"/>
</dbReference>
<accession>A0ABP8VTV0</accession>
<evidence type="ECO:0000313" key="2">
    <source>
        <dbReference type="EMBL" id="GAA4672548.1"/>
    </source>
</evidence>
<proteinExistence type="predicted"/>
<dbReference type="EMBL" id="BAABLM010000002">
    <property type="protein sequence ID" value="GAA4672548.1"/>
    <property type="molecule type" value="Genomic_DNA"/>
</dbReference>
<dbReference type="PANTHER" id="PTHR43279:SF1">
    <property type="entry name" value="CATECHOL-2,3-DIOXYGENASE"/>
    <property type="match status" value="1"/>
</dbReference>
<feature type="domain" description="VOC" evidence="1">
    <location>
        <begin position="26"/>
        <end position="149"/>
    </location>
</feature>
<organism evidence="2 3">
    <name type="scientific">Frondihabitans cladoniiphilus</name>
    <dbReference type="NCBI Taxonomy" id="715785"/>
    <lineage>
        <taxon>Bacteria</taxon>
        <taxon>Bacillati</taxon>
        <taxon>Actinomycetota</taxon>
        <taxon>Actinomycetes</taxon>
        <taxon>Micrococcales</taxon>
        <taxon>Microbacteriaceae</taxon>
        <taxon>Frondihabitans</taxon>
    </lineage>
</organism>